<dbReference type="InterPro" id="IPR013024">
    <property type="entry name" value="GGCT-like"/>
</dbReference>
<dbReference type="Pfam" id="PF13772">
    <property type="entry name" value="AIG2_2"/>
    <property type="match status" value="1"/>
</dbReference>
<evidence type="ECO:0000313" key="5">
    <source>
        <dbReference type="EMBL" id="KAF5883741.1"/>
    </source>
</evidence>
<sequence>MSFISTSYIVLMAAVLSIVFTAGTSTGAKTEAKTFLYFAYGSNLLKERLQLRNPSATMQSVAKLQDYKLVFGNHKGVVSKSWRGGVASIEPSKGDTVWGVMWRIKTAHRTSLDRQEGVKSGVYSPVYVDVLSRGQTLACRSYIMNNRVEAPPSPQYLKALVIFMDRQLYEIVFGSASQRPLQATHRTGLRSAPDCMMAARFPQIGIRLRLNPELV</sequence>
<evidence type="ECO:0000256" key="2">
    <source>
        <dbReference type="PIRSR" id="PIRSR617939-1"/>
    </source>
</evidence>
<organism evidence="5 6">
    <name type="scientific">Clarias magur</name>
    <name type="common">Asian catfish</name>
    <name type="synonym">Macropteronotus magur</name>
    <dbReference type="NCBI Taxonomy" id="1594786"/>
    <lineage>
        <taxon>Eukaryota</taxon>
        <taxon>Metazoa</taxon>
        <taxon>Chordata</taxon>
        <taxon>Craniata</taxon>
        <taxon>Vertebrata</taxon>
        <taxon>Euteleostomi</taxon>
        <taxon>Actinopterygii</taxon>
        <taxon>Neopterygii</taxon>
        <taxon>Teleostei</taxon>
        <taxon>Ostariophysi</taxon>
        <taxon>Siluriformes</taxon>
        <taxon>Clariidae</taxon>
        <taxon>Clarias</taxon>
    </lineage>
</organism>
<feature type="binding site" evidence="3">
    <location>
        <begin position="37"/>
        <end position="42"/>
    </location>
    <ligand>
        <name>substrate</name>
    </ligand>
</feature>
<dbReference type="PANTHER" id="PTHR12935:SF14">
    <property type="entry name" value="GAMMA-GLUTAMYLCYCLOTRANSFERASE"/>
    <property type="match status" value="1"/>
</dbReference>
<feature type="active site" description="Proton acceptor" evidence="2">
    <location>
        <position position="116"/>
    </location>
</feature>
<dbReference type="OrthoDB" id="2924818at2759"/>
<dbReference type="GO" id="GO:0003839">
    <property type="term" value="F:gamma-glutamylcyclotransferase activity"/>
    <property type="evidence" value="ECO:0007669"/>
    <property type="project" value="InterPro"/>
</dbReference>
<dbReference type="InterPro" id="IPR036568">
    <property type="entry name" value="GGCT-like_sf"/>
</dbReference>
<feature type="chain" id="PRO_5035278683" evidence="4">
    <location>
        <begin position="28"/>
        <end position="215"/>
    </location>
</feature>
<dbReference type="CDD" id="cd06661">
    <property type="entry name" value="GGCT_like"/>
    <property type="match status" value="1"/>
</dbReference>
<keyword evidence="4" id="KW-0732">Signal</keyword>
<evidence type="ECO:0000313" key="6">
    <source>
        <dbReference type="Proteomes" id="UP000727407"/>
    </source>
</evidence>
<dbReference type="InterPro" id="IPR017939">
    <property type="entry name" value="G-Glutamylcylcotransferase"/>
</dbReference>
<evidence type="ECO:0000256" key="4">
    <source>
        <dbReference type="SAM" id="SignalP"/>
    </source>
</evidence>
<gene>
    <name evidence="5" type="primary">ggctb</name>
    <name evidence="5" type="ORF">DAT39_022911</name>
</gene>
<protein>
    <submittedName>
        <fullName evidence="5">Gamma-glutamylcyclotransferase isoform X1</fullName>
    </submittedName>
</protein>
<dbReference type="AlphaFoldDB" id="A0A8J4TY66"/>
<evidence type="ECO:0000256" key="1">
    <source>
        <dbReference type="ARBA" id="ARBA00023239"/>
    </source>
</evidence>
<dbReference type="Gene3D" id="3.10.490.10">
    <property type="entry name" value="Gamma-glutamyl cyclotransferase-like"/>
    <property type="match status" value="1"/>
</dbReference>
<name>A0A8J4TY66_CLAMG</name>
<dbReference type="PANTHER" id="PTHR12935">
    <property type="entry name" value="GAMMA-GLUTAMYLCYCLOTRANSFERASE"/>
    <property type="match status" value="1"/>
</dbReference>
<feature type="signal peptide" evidence="4">
    <location>
        <begin position="1"/>
        <end position="27"/>
    </location>
</feature>
<dbReference type="EMBL" id="QNUK01001335">
    <property type="protein sequence ID" value="KAF5883741.1"/>
    <property type="molecule type" value="Genomic_DNA"/>
</dbReference>
<keyword evidence="1" id="KW-0456">Lyase</keyword>
<comment type="caution">
    <text evidence="5">The sequence shown here is derived from an EMBL/GenBank/DDBJ whole genome shotgun (WGS) entry which is preliminary data.</text>
</comment>
<dbReference type="SUPFAM" id="SSF110857">
    <property type="entry name" value="Gamma-glutamyl cyclotransferase-like"/>
    <property type="match status" value="1"/>
</dbReference>
<accession>A0A8J4TY66</accession>
<feature type="binding site" evidence="3">
    <location>
        <position position="156"/>
    </location>
    <ligand>
        <name>substrate</name>
    </ligand>
</feature>
<evidence type="ECO:0000256" key="3">
    <source>
        <dbReference type="PIRSR" id="PIRSR617939-2"/>
    </source>
</evidence>
<keyword evidence="6" id="KW-1185">Reference proteome</keyword>
<reference evidence="5" key="1">
    <citation type="submission" date="2020-07" db="EMBL/GenBank/DDBJ databases">
        <title>Clarias magur genome sequencing, assembly and annotation.</title>
        <authorList>
            <person name="Kushwaha B."/>
            <person name="Kumar R."/>
            <person name="Das P."/>
            <person name="Joshi C.G."/>
            <person name="Kumar D."/>
            <person name="Nagpure N.S."/>
            <person name="Pandey M."/>
            <person name="Agarwal S."/>
            <person name="Srivastava S."/>
            <person name="Singh M."/>
            <person name="Sahoo L."/>
            <person name="Jayasankar P."/>
            <person name="Meher P.K."/>
            <person name="Koringa P.G."/>
            <person name="Iquebal M.A."/>
            <person name="Das S.P."/>
            <person name="Bit A."/>
            <person name="Patnaik S."/>
            <person name="Patel N."/>
            <person name="Shah T.M."/>
            <person name="Hinsu A."/>
            <person name="Jena J.K."/>
        </authorList>
    </citation>
    <scope>NUCLEOTIDE SEQUENCE</scope>
    <source>
        <strain evidence="5">CIFAMagur01</strain>
        <tissue evidence="5">Testis</tissue>
    </source>
</reference>
<dbReference type="Proteomes" id="UP000727407">
    <property type="component" value="Unassembled WGS sequence"/>
</dbReference>
<proteinExistence type="predicted"/>